<reference evidence="1" key="1">
    <citation type="submission" date="2009-02" db="EMBL/GenBank/DDBJ databases">
        <title>The Genome Sequence of Ajellomyces capsulatus strain G186AR.</title>
        <authorList>
            <consortium name="The Broad Institute Genome Sequencing Platform"/>
            <person name="Champion M."/>
            <person name="Cuomo C."/>
            <person name="Ma L.-J."/>
            <person name="Henn M.R."/>
            <person name="Sil A."/>
            <person name="Goldman B."/>
            <person name="Young S.K."/>
            <person name="Kodira C.D."/>
            <person name="Zeng Q."/>
            <person name="Koehrsen M."/>
            <person name="Alvarado L."/>
            <person name="Berlin A."/>
            <person name="Borenstein D."/>
            <person name="Chen Z."/>
            <person name="Engels R."/>
            <person name="Freedman E."/>
            <person name="Gellesch M."/>
            <person name="Goldberg J."/>
            <person name="Griggs A."/>
            <person name="Gujja S."/>
            <person name="Heiman D."/>
            <person name="Hepburn T."/>
            <person name="Howarth C."/>
            <person name="Jen D."/>
            <person name="Larson L."/>
            <person name="Lewis B."/>
            <person name="Mehta T."/>
            <person name="Park D."/>
            <person name="Pearson M."/>
            <person name="Roberts A."/>
            <person name="Saif S."/>
            <person name="Shea T."/>
            <person name="Shenoy N."/>
            <person name="Sisk P."/>
            <person name="Stolte C."/>
            <person name="Sykes S."/>
            <person name="Walk T."/>
            <person name="White J."/>
            <person name="Yandava C."/>
            <person name="Klein B."/>
            <person name="McEwen J.G."/>
            <person name="Puccia R."/>
            <person name="Goldman G.H."/>
            <person name="Felipe M.S."/>
            <person name="Nino-Vega G."/>
            <person name="San-Blas G."/>
            <person name="Taylor J."/>
            <person name="Mendoza L."/>
            <person name="Galagan J."/>
            <person name="Nusbaum C."/>
            <person name="Birren B."/>
        </authorList>
    </citation>
    <scope>NUCLEOTIDE SEQUENCE</scope>
    <source>
        <strain evidence="1">G186AR</strain>
    </source>
</reference>
<keyword evidence="2" id="KW-1185">Reference proteome</keyword>
<protein>
    <submittedName>
        <fullName evidence="1">Uncharacterized protein</fullName>
    </submittedName>
</protein>
<evidence type="ECO:0000313" key="1">
    <source>
        <dbReference type="EMBL" id="EEH06299.1"/>
    </source>
</evidence>
<dbReference type="InParanoid" id="C0NRI5"/>
<name>C0NRI5_AJECG</name>
<proteinExistence type="predicted"/>
<dbReference type="HOGENOM" id="CLU_1643228_0_0_1"/>
<dbReference type="Proteomes" id="UP000001631">
    <property type="component" value="Unassembled WGS sequence"/>
</dbReference>
<evidence type="ECO:0000313" key="2">
    <source>
        <dbReference type="Proteomes" id="UP000001631"/>
    </source>
</evidence>
<organism evidence="1 2">
    <name type="scientific">Ajellomyces capsulatus (strain G186AR / H82 / ATCC MYA-2454 / RMSCC 2432)</name>
    <name type="common">Darling's disease fungus</name>
    <name type="synonym">Histoplasma capsulatum</name>
    <dbReference type="NCBI Taxonomy" id="447093"/>
    <lineage>
        <taxon>Eukaryota</taxon>
        <taxon>Fungi</taxon>
        <taxon>Dikarya</taxon>
        <taxon>Ascomycota</taxon>
        <taxon>Pezizomycotina</taxon>
        <taxon>Eurotiomycetes</taxon>
        <taxon>Eurotiomycetidae</taxon>
        <taxon>Onygenales</taxon>
        <taxon>Ajellomycetaceae</taxon>
        <taxon>Histoplasma</taxon>
    </lineage>
</organism>
<sequence length="161" mass="18008">MATYVGSSSIHVGPHSQLWVVSVREKQQVPYRFDNTVHQRAEIRRRYRTERPNGAVLKSTPANPRFVRVNRGIPAIRTQHWRRPIERAPSCCRPTPACTSANRARRLSFAVVVHRTLLLRTAHCVDHRAAWNLESGVLSPGVAAQGPSDQSHGAYASVFAP</sequence>
<dbReference type="GeneID" id="69038631"/>
<accession>C0NRI5</accession>
<dbReference type="AlphaFoldDB" id="C0NRI5"/>
<gene>
    <name evidence="1" type="ORF">HCBG_05615</name>
</gene>
<dbReference type="RefSeq" id="XP_045286780.1">
    <property type="nucleotide sequence ID" value="XM_045432664.1"/>
</dbReference>
<dbReference type="EMBL" id="GG663369">
    <property type="protein sequence ID" value="EEH06299.1"/>
    <property type="molecule type" value="Genomic_DNA"/>
</dbReference>